<evidence type="ECO:0000313" key="2">
    <source>
        <dbReference type="EMBL" id="MEL1242812.1"/>
    </source>
</evidence>
<evidence type="ECO:0000313" key="3">
    <source>
        <dbReference type="Proteomes" id="UP001464555"/>
    </source>
</evidence>
<dbReference type="RefSeq" id="WP_341695137.1">
    <property type="nucleotide sequence ID" value="NZ_JBBYHR010000001.1"/>
</dbReference>
<comment type="caution">
    <text evidence="2">The sequence shown here is derived from an EMBL/GenBank/DDBJ whole genome shotgun (WGS) entry which is preliminary data.</text>
</comment>
<dbReference type="EMBL" id="JBBYHR010000001">
    <property type="protein sequence ID" value="MEL1242812.1"/>
    <property type="molecule type" value="Genomic_DNA"/>
</dbReference>
<accession>A0ABU9HTC9</accession>
<dbReference type="Pfam" id="PF14065">
    <property type="entry name" value="Pvc16_N"/>
    <property type="match status" value="1"/>
</dbReference>
<gene>
    <name evidence="2" type="ORF">AAEO56_00950</name>
</gene>
<dbReference type="Proteomes" id="UP001464555">
    <property type="component" value="Unassembled WGS sequence"/>
</dbReference>
<sequence>MVYTSLQLLSSQLNEYLRLSFKLKEDIVYLSPVKDHDKVFPSNRVSVSLVGLERETSRGLNFQRTALSDSATKLSAPSWQINLQVLISAIFQDKQYEEALQIFSGILRFIQKNNMVTSQNNNTSFSIDVLNLSAQELANLWGVCGGSYYPSILCRLRLLAVNENDILELSGVMMSTQIDSVIKREN</sequence>
<evidence type="ECO:0000259" key="1">
    <source>
        <dbReference type="Pfam" id="PF14065"/>
    </source>
</evidence>
<feature type="domain" description="Pvc16 N-terminal" evidence="1">
    <location>
        <begin position="8"/>
        <end position="164"/>
    </location>
</feature>
<reference evidence="2 3" key="1">
    <citation type="submission" date="2024-04" db="EMBL/GenBank/DDBJ databases">
        <title>Flavobacterium sp. DGU11 16S ribosomal RNA gene Genome sequencing and assembly.</title>
        <authorList>
            <person name="Park S."/>
        </authorList>
    </citation>
    <scope>NUCLEOTIDE SEQUENCE [LARGE SCALE GENOMIC DNA]</scope>
    <source>
        <strain evidence="2 3">DGU11</strain>
    </source>
</reference>
<protein>
    <submittedName>
        <fullName evidence="2">DUF4255 domain-containing protein</fullName>
    </submittedName>
</protein>
<proteinExistence type="predicted"/>
<organism evidence="2 3">
    <name type="scientific">Flavobacterium arundinis</name>
    <dbReference type="NCBI Taxonomy" id="3139143"/>
    <lineage>
        <taxon>Bacteria</taxon>
        <taxon>Pseudomonadati</taxon>
        <taxon>Bacteroidota</taxon>
        <taxon>Flavobacteriia</taxon>
        <taxon>Flavobacteriales</taxon>
        <taxon>Flavobacteriaceae</taxon>
        <taxon>Flavobacterium</taxon>
    </lineage>
</organism>
<name>A0ABU9HTC9_9FLAO</name>
<keyword evidence="3" id="KW-1185">Reference proteome</keyword>
<dbReference type="InterPro" id="IPR025351">
    <property type="entry name" value="Pvc16_N"/>
</dbReference>